<accession>A0A8I0AI14</accession>
<keyword evidence="9" id="KW-1185">Reference proteome</keyword>
<evidence type="ECO:0000313" key="9">
    <source>
        <dbReference type="Proteomes" id="UP000652847"/>
    </source>
</evidence>
<comment type="subcellular location">
    <subcellularLocation>
        <location evidence="1">Cell membrane</location>
        <topology evidence="1">Multi-pass membrane protein</topology>
    </subcellularLocation>
</comment>
<keyword evidence="2" id="KW-1003">Cell membrane</keyword>
<dbReference type="GO" id="GO:0005886">
    <property type="term" value="C:plasma membrane"/>
    <property type="evidence" value="ECO:0007669"/>
    <property type="project" value="UniProtKB-SubCell"/>
</dbReference>
<name>A0A8I0AI14_9FIRM</name>
<evidence type="ECO:0000256" key="6">
    <source>
        <dbReference type="SAM" id="Phobius"/>
    </source>
</evidence>
<evidence type="ECO:0000313" key="8">
    <source>
        <dbReference type="EMBL" id="MBC5650476.1"/>
    </source>
</evidence>
<protein>
    <submittedName>
        <fullName evidence="8">YitT family protein</fullName>
    </submittedName>
</protein>
<evidence type="ECO:0000259" key="7">
    <source>
        <dbReference type="Pfam" id="PF10035"/>
    </source>
</evidence>
<feature type="transmembrane region" description="Helical" evidence="6">
    <location>
        <begin position="155"/>
        <end position="175"/>
    </location>
</feature>
<dbReference type="EMBL" id="JACOOT010000010">
    <property type="protein sequence ID" value="MBC5650476.1"/>
    <property type="molecule type" value="Genomic_DNA"/>
</dbReference>
<sequence>MFQNNKRAAYLDYLMIIVGTALMAVAINSVFDMSGMVTGGFSGIAILVKEWTQGVIPGGIPLWITNMSLNIPLFLIGMKIGGFQFVKKALVGEVCLSFWLAVLPAFDLAGNDLLLAAVYGGVIQGIGIGLVFLGRGTTGGTDMMAALLQRKLRHYSIAQIMQFIDGAIVLVGMYVFGVQKALYAIIAVFLVTKVSDSMIEGLKFSKQAYIITSKPQEISSEIMEKLDRGVTGIHGKGMYSDQDKLLLYCVVGRKEIVALKELVDSIDPDAFVIVSDVREVLGEGFIERK</sequence>
<feature type="domain" description="DUF2179" evidence="7">
    <location>
        <begin position="228"/>
        <end position="282"/>
    </location>
</feature>
<dbReference type="InterPro" id="IPR015867">
    <property type="entry name" value="N-reg_PII/ATP_PRibTrfase_C"/>
</dbReference>
<organism evidence="8 9">
    <name type="scientific">Blautia segnis</name>
    <dbReference type="NCBI Taxonomy" id="2763030"/>
    <lineage>
        <taxon>Bacteria</taxon>
        <taxon>Bacillati</taxon>
        <taxon>Bacillota</taxon>
        <taxon>Clostridia</taxon>
        <taxon>Lachnospirales</taxon>
        <taxon>Lachnospiraceae</taxon>
        <taxon>Blautia</taxon>
    </lineage>
</organism>
<keyword evidence="3 6" id="KW-0812">Transmembrane</keyword>
<feature type="transmembrane region" description="Helical" evidence="6">
    <location>
        <begin position="60"/>
        <end position="78"/>
    </location>
</feature>
<evidence type="ECO:0000256" key="2">
    <source>
        <dbReference type="ARBA" id="ARBA00022475"/>
    </source>
</evidence>
<evidence type="ECO:0000256" key="1">
    <source>
        <dbReference type="ARBA" id="ARBA00004651"/>
    </source>
</evidence>
<evidence type="ECO:0000256" key="4">
    <source>
        <dbReference type="ARBA" id="ARBA00022989"/>
    </source>
</evidence>
<dbReference type="AlphaFoldDB" id="A0A8I0AI14"/>
<dbReference type="InterPro" id="IPR003740">
    <property type="entry name" value="YitT"/>
</dbReference>
<dbReference type="InterPro" id="IPR019264">
    <property type="entry name" value="DUF2179"/>
</dbReference>
<comment type="caution">
    <text evidence="8">The sequence shown here is derived from an EMBL/GenBank/DDBJ whole genome shotgun (WGS) entry which is preliminary data.</text>
</comment>
<reference evidence="8 9" key="1">
    <citation type="submission" date="2020-08" db="EMBL/GenBank/DDBJ databases">
        <title>Genome public.</title>
        <authorList>
            <person name="Liu C."/>
            <person name="Sun Q."/>
        </authorList>
    </citation>
    <scope>NUCLEOTIDE SEQUENCE [LARGE SCALE GENOMIC DNA]</scope>
    <source>
        <strain evidence="8 9">BX17</strain>
    </source>
</reference>
<gene>
    <name evidence="8" type="ORF">H8S54_04955</name>
</gene>
<evidence type="ECO:0000256" key="5">
    <source>
        <dbReference type="ARBA" id="ARBA00023136"/>
    </source>
</evidence>
<evidence type="ECO:0000256" key="3">
    <source>
        <dbReference type="ARBA" id="ARBA00022692"/>
    </source>
</evidence>
<feature type="transmembrane region" description="Helical" evidence="6">
    <location>
        <begin position="113"/>
        <end position="134"/>
    </location>
</feature>
<dbReference type="CDD" id="cd16380">
    <property type="entry name" value="YitT_C"/>
    <property type="match status" value="1"/>
</dbReference>
<dbReference type="PIRSF" id="PIRSF006483">
    <property type="entry name" value="Membrane_protein_YitT"/>
    <property type="match status" value="1"/>
</dbReference>
<proteinExistence type="predicted"/>
<dbReference type="PANTHER" id="PTHR33545">
    <property type="entry name" value="UPF0750 MEMBRANE PROTEIN YITT-RELATED"/>
    <property type="match status" value="1"/>
</dbReference>
<dbReference type="PANTHER" id="PTHR33545:SF9">
    <property type="entry name" value="UPF0750 MEMBRANE PROTEIN YITE"/>
    <property type="match status" value="1"/>
</dbReference>
<dbReference type="InterPro" id="IPR051461">
    <property type="entry name" value="UPF0750_membrane"/>
</dbReference>
<dbReference type="Gene3D" id="3.30.70.120">
    <property type="match status" value="1"/>
</dbReference>
<keyword evidence="4 6" id="KW-1133">Transmembrane helix</keyword>
<dbReference type="RefSeq" id="WP_021924816.1">
    <property type="nucleotide sequence ID" value="NZ_JACOOT010000010.1"/>
</dbReference>
<feature type="transmembrane region" description="Helical" evidence="6">
    <location>
        <begin position="12"/>
        <end position="31"/>
    </location>
</feature>
<dbReference type="Pfam" id="PF02588">
    <property type="entry name" value="YitT_membrane"/>
    <property type="match status" value="1"/>
</dbReference>
<feature type="transmembrane region" description="Helical" evidence="6">
    <location>
        <begin position="90"/>
        <end position="107"/>
    </location>
</feature>
<dbReference type="Proteomes" id="UP000652847">
    <property type="component" value="Unassembled WGS sequence"/>
</dbReference>
<keyword evidence="5 6" id="KW-0472">Membrane</keyword>
<dbReference type="Pfam" id="PF10035">
    <property type="entry name" value="DUF2179"/>
    <property type="match status" value="1"/>
</dbReference>